<dbReference type="AlphaFoldDB" id="A0A835L9R8"/>
<reference evidence="1 2" key="1">
    <citation type="submission" date="2020-10" db="EMBL/GenBank/DDBJ databases">
        <title>The Coptis chinensis genome and diversification of protoberbering-type alkaloids.</title>
        <authorList>
            <person name="Wang B."/>
            <person name="Shu S."/>
            <person name="Song C."/>
            <person name="Liu Y."/>
        </authorList>
    </citation>
    <scope>NUCLEOTIDE SEQUENCE [LARGE SCALE GENOMIC DNA]</scope>
    <source>
        <strain evidence="1">HL-2020</strain>
        <tissue evidence="1">Leaf</tissue>
    </source>
</reference>
<dbReference type="EMBL" id="JADFTS010000009">
    <property type="protein sequence ID" value="KAF9587333.1"/>
    <property type="molecule type" value="Genomic_DNA"/>
</dbReference>
<dbReference type="Proteomes" id="UP000631114">
    <property type="component" value="Unassembled WGS sequence"/>
</dbReference>
<gene>
    <name evidence="1" type="ORF">IFM89_001323</name>
</gene>
<organism evidence="1 2">
    <name type="scientific">Coptis chinensis</name>
    <dbReference type="NCBI Taxonomy" id="261450"/>
    <lineage>
        <taxon>Eukaryota</taxon>
        <taxon>Viridiplantae</taxon>
        <taxon>Streptophyta</taxon>
        <taxon>Embryophyta</taxon>
        <taxon>Tracheophyta</taxon>
        <taxon>Spermatophyta</taxon>
        <taxon>Magnoliopsida</taxon>
        <taxon>Ranunculales</taxon>
        <taxon>Ranunculaceae</taxon>
        <taxon>Coptidoideae</taxon>
        <taxon>Coptis</taxon>
    </lineage>
</organism>
<dbReference type="OrthoDB" id="913635at2759"/>
<comment type="caution">
    <text evidence="1">The sequence shown here is derived from an EMBL/GenBank/DDBJ whole genome shotgun (WGS) entry which is preliminary data.</text>
</comment>
<evidence type="ECO:0000313" key="1">
    <source>
        <dbReference type="EMBL" id="KAF9587333.1"/>
    </source>
</evidence>
<evidence type="ECO:0000313" key="2">
    <source>
        <dbReference type="Proteomes" id="UP000631114"/>
    </source>
</evidence>
<keyword evidence="2" id="KW-1185">Reference proteome</keyword>
<protein>
    <submittedName>
        <fullName evidence="1">Uncharacterized protein</fullName>
    </submittedName>
</protein>
<sequence>MTQGPHQFFRLEVTVDESDNTIVVSPTNAQTMHDEDNLGFDLKPKSKSDFTLSRNCSPFNLGETGVGSEFNVTAIGYTETLQIELRVDMTELNLQMQPPINFYDHLDQIQGLDDGSSVEALQIHPNQSPENISAAAINLPWASQMDTTGSLKVTQTRNISWNPIRALVNNPLPLPLLIIGDLNITLSHDEAIGGVDYSFNDGQPAHDIIRDHALIDLGFKGYLFTWNNKRLAPDNIQKRDKEIPEGDWNTKYFHIKTLRHRRYNKIEWLKTSNDSWISNPNEIDDAFMFCRANLDEATKLLDALNLFCEITGQEINFEKSGIHFSPNMNSPNTANIMNLLNMRKITIGEKYLGSTIFLGQTKKNDF</sequence>
<proteinExistence type="predicted"/>
<accession>A0A835L9R8</accession>
<name>A0A835L9R8_9MAGN</name>